<feature type="domain" description="SET" evidence="1">
    <location>
        <begin position="51"/>
        <end position="232"/>
    </location>
</feature>
<accession>A0A1V8S8Z9</accession>
<dbReference type="Proteomes" id="UP000192596">
    <property type="component" value="Unassembled WGS sequence"/>
</dbReference>
<protein>
    <recommendedName>
        <fullName evidence="1">SET domain-containing protein</fullName>
    </recommendedName>
</protein>
<dbReference type="OrthoDB" id="265717at2759"/>
<dbReference type="Pfam" id="PF00856">
    <property type="entry name" value="SET"/>
    <property type="match status" value="1"/>
</dbReference>
<dbReference type="EMBL" id="NAJO01000083">
    <property type="protein sequence ID" value="OQN95645.1"/>
    <property type="molecule type" value="Genomic_DNA"/>
</dbReference>
<dbReference type="PANTHER" id="PTHR47332:SF4">
    <property type="entry name" value="SET DOMAIN-CONTAINING PROTEIN 5"/>
    <property type="match status" value="1"/>
</dbReference>
<sequence>MDESSPEDKENKCTDMSDIEAAFAAVDPYTLLPTLRLAQIRPILNMPLLEDCYEIRKSPLHGLGVFATKDIPSGSLIMTEQAVWTIPKKALLKFYPFDPYGNGPSQIIEHFASSVANFSDDDDELNRIGTEAVFALDGGFEGVEDPLADLSEEELAKGLARIIAKNGKSHNYQSDERHWVAIFQDPSRLNHSCMLSAEQHIWSSFDPRDGAIIQVRAARDIELGEEVTVQYTKPFDTLEIRTAFLSFHDIVCKCTLCTGGRGRTQAADKRRTAMQKAWDSMQRNYHKLEAAIERPAGLRTVRAENEKREKCVKIARRIMENMEIIDAKLRPTDQIGSFLMWHLLQIHCEGVRIGSGDRDTIVAAIDRILAFGKTFKELHTVMFGQYVAQMVELRRKIEAAGFAGGQRA</sequence>
<dbReference type="STRING" id="1507870.A0A1V8S8Z9"/>
<dbReference type="InterPro" id="IPR053185">
    <property type="entry name" value="SET_domain_protein"/>
</dbReference>
<evidence type="ECO:0000313" key="2">
    <source>
        <dbReference type="EMBL" id="OQN95645.1"/>
    </source>
</evidence>
<dbReference type="Gene3D" id="2.170.270.10">
    <property type="entry name" value="SET domain"/>
    <property type="match status" value="1"/>
</dbReference>
<proteinExistence type="predicted"/>
<reference evidence="3" key="1">
    <citation type="submission" date="2017-03" db="EMBL/GenBank/DDBJ databases">
        <title>Genomes of endolithic fungi from Antarctica.</title>
        <authorList>
            <person name="Coleine C."/>
            <person name="Masonjones S."/>
            <person name="Stajich J.E."/>
        </authorList>
    </citation>
    <scope>NUCLEOTIDE SEQUENCE [LARGE SCALE GENOMIC DNA]</scope>
    <source>
        <strain evidence="3">CCFEE 5527</strain>
    </source>
</reference>
<dbReference type="InterPro" id="IPR046341">
    <property type="entry name" value="SET_dom_sf"/>
</dbReference>
<dbReference type="SUPFAM" id="SSF82199">
    <property type="entry name" value="SET domain"/>
    <property type="match status" value="1"/>
</dbReference>
<evidence type="ECO:0000259" key="1">
    <source>
        <dbReference type="PROSITE" id="PS50280"/>
    </source>
</evidence>
<evidence type="ECO:0000313" key="3">
    <source>
        <dbReference type="Proteomes" id="UP000192596"/>
    </source>
</evidence>
<dbReference type="PROSITE" id="PS50280">
    <property type="entry name" value="SET"/>
    <property type="match status" value="1"/>
</dbReference>
<dbReference type="PANTHER" id="PTHR47332">
    <property type="entry name" value="SET DOMAIN-CONTAINING PROTEIN 5"/>
    <property type="match status" value="1"/>
</dbReference>
<name>A0A1V8S8Z9_9PEZI</name>
<dbReference type="InParanoid" id="A0A1V8S8Z9"/>
<dbReference type="AlphaFoldDB" id="A0A1V8S8Z9"/>
<keyword evidence="3" id="KW-1185">Reference proteome</keyword>
<gene>
    <name evidence="2" type="ORF">B0A48_18244</name>
</gene>
<comment type="caution">
    <text evidence="2">The sequence shown here is derived from an EMBL/GenBank/DDBJ whole genome shotgun (WGS) entry which is preliminary data.</text>
</comment>
<dbReference type="InterPro" id="IPR001214">
    <property type="entry name" value="SET_dom"/>
</dbReference>
<organism evidence="2 3">
    <name type="scientific">Cryoendolithus antarcticus</name>
    <dbReference type="NCBI Taxonomy" id="1507870"/>
    <lineage>
        <taxon>Eukaryota</taxon>
        <taxon>Fungi</taxon>
        <taxon>Dikarya</taxon>
        <taxon>Ascomycota</taxon>
        <taxon>Pezizomycotina</taxon>
        <taxon>Dothideomycetes</taxon>
        <taxon>Dothideomycetidae</taxon>
        <taxon>Cladosporiales</taxon>
        <taxon>Cladosporiaceae</taxon>
        <taxon>Cryoendolithus</taxon>
    </lineage>
</organism>